<evidence type="ECO:0000259" key="3">
    <source>
        <dbReference type="Pfam" id="PF01345"/>
    </source>
</evidence>
<name>A0A8H2LCG4_9FLAO</name>
<dbReference type="NCBIfam" id="TIGR01451">
    <property type="entry name" value="B_ant_repeat"/>
    <property type="match status" value="1"/>
</dbReference>
<dbReference type="Pfam" id="PF25564">
    <property type="entry name" value="DUF7933"/>
    <property type="match status" value="1"/>
</dbReference>
<dbReference type="Pfam" id="PF13585">
    <property type="entry name" value="CHU_C"/>
    <property type="match status" value="1"/>
</dbReference>
<evidence type="ECO:0000259" key="4">
    <source>
        <dbReference type="Pfam" id="PF25564"/>
    </source>
</evidence>
<sequence>MFKFTFCFVFLSLFVVQTNAQSADLSIVIAAQNTSGTPISQASIYQDFQYIITIINSGATVNNASFSQTLNGNLTYINAESFNNNGGASLVSNLNYFFGTLTGTIASLPSNSSVQIRVSVKAPTSPGGIASNAVVSPPDGTTDSNTSNNTSIISIDITDLPIDFSVTQSQIAPPENTGISAWNDTVTYTFTITNNSSIAFPLESFSSALQLASPLSYGFPNVQLQSLICIDATNGTLCPIIPSLDPSIINLMGSHTFINMTTPIEFTVGGSLTFEVIYKFLDPNCGMNMQPLAVESTSTIAINHANESPNTSNSVLTPLLESTLCPVADVCIETIQLNPDPNSSLEWGELITLETTLCNNGPLEAPVKAFLQNISSNINWSITSVTCDSNTGSVLCSDFTINLSSQLWETSVFNLPANSTVTFTTIVSFLEPNSCVVSPPNNSEGHIRSAINIVSNEITDSNLDNNYESDYVILPGIDACEPEDFIDLAITKTQISPALPQGEDALNTTGWGPVTYTITAFNTSAEDTPVTIRDFMPQGANALASASLLSVDCIATTGNASCITVTNANINVLLDGEPEEGIEDVFWSIGAEDNYILPAQSSVTFSVVVHWEPECSNNAIAVTNAASIANVNAEPDNNMSNNLAIATTYFAPCVDLIVQTYPQFTTVGVNQNFNWIVDITTSSTSSNAINIDFTSVLGSEFTITGTPTCTVTNGNATCTQNMTVNGTTVSGLITSMDTGSTIQLIIPTQAPNFGGAFTNIAEAIPNPSDNEELTPETNISISNIQVIAPTVTKVFIPDSIIVGEQSVLEFTVTNISGNPAQSAISFTDNLPNGIVINGTANWIEDNGCTATFSVNPEETAFSVTNLTFPEGVSHCTFAIPVTSQTPGLYLNNTANFSNQNNIDSSQASATLTVIEDPTDVDIEISKSVTPAEASIGDTVEFTITVTNIGTTAAHSISVLEELPEGYSYNSHTTTNGTYSIENSLWLIETLNANSTETLTVYATVVSSINLLNTAILIDLNETDNDSANNEDSTAVLVDDCLSISQGFSPNADQRNDTFTIKCIEDYTNNTLKIYNRYGTLVYEAVNYKNQWNGIPNKGFPKSNSLLPVGTYYYVLHIKSLQKPLIGWVYLNY</sequence>
<evidence type="ECO:0000313" key="5">
    <source>
        <dbReference type="EMBL" id="TYB74119.1"/>
    </source>
</evidence>
<feature type="region of interest" description="Disordered" evidence="1">
    <location>
        <begin position="129"/>
        <end position="148"/>
    </location>
</feature>
<dbReference type="InterPro" id="IPR051172">
    <property type="entry name" value="Chlamydia_OmcB"/>
</dbReference>
<dbReference type="InterPro" id="IPR013783">
    <property type="entry name" value="Ig-like_fold"/>
</dbReference>
<dbReference type="InterPro" id="IPR057693">
    <property type="entry name" value="DUF7933"/>
</dbReference>
<keyword evidence="2" id="KW-0732">Signal</keyword>
<dbReference type="EMBL" id="VSKM01000007">
    <property type="protein sequence ID" value="TYB74119.1"/>
    <property type="molecule type" value="Genomic_DNA"/>
</dbReference>
<dbReference type="Gene3D" id="2.60.40.10">
    <property type="entry name" value="Immunoglobulins"/>
    <property type="match status" value="1"/>
</dbReference>
<dbReference type="PANTHER" id="PTHR34819:SF3">
    <property type="entry name" value="CELL SURFACE PROTEIN"/>
    <property type="match status" value="1"/>
</dbReference>
<protein>
    <submittedName>
        <fullName evidence="5">DUF11 domain-containing protein</fullName>
    </submittedName>
</protein>
<evidence type="ECO:0000256" key="1">
    <source>
        <dbReference type="SAM" id="MobiDB-lite"/>
    </source>
</evidence>
<organism evidence="5 6">
    <name type="scientific">Bizionia saleffrena</name>
    <dbReference type="NCBI Taxonomy" id="291189"/>
    <lineage>
        <taxon>Bacteria</taxon>
        <taxon>Pseudomonadati</taxon>
        <taxon>Bacteroidota</taxon>
        <taxon>Flavobacteriia</taxon>
        <taxon>Flavobacteriales</taxon>
        <taxon>Flavobacteriaceae</taxon>
        <taxon>Bizionia</taxon>
    </lineage>
</organism>
<dbReference type="InterPro" id="IPR047589">
    <property type="entry name" value="DUF11_rpt"/>
</dbReference>
<feature type="chain" id="PRO_5034165184" evidence="2">
    <location>
        <begin position="23"/>
        <end position="1132"/>
    </location>
</feature>
<evidence type="ECO:0000256" key="2">
    <source>
        <dbReference type="SAM" id="SignalP"/>
    </source>
</evidence>
<dbReference type="InterPro" id="IPR001434">
    <property type="entry name" value="OmcB-like_DUF11"/>
</dbReference>
<feature type="signal peptide" evidence="2">
    <location>
        <begin position="1"/>
        <end position="22"/>
    </location>
</feature>
<accession>A0A8H2LCG4</accession>
<reference evidence="5 6" key="1">
    <citation type="submission" date="2019-08" db="EMBL/GenBank/DDBJ databases">
        <title>Genomes of Antarctic Bizionia species.</title>
        <authorList>
            <person name="Bowman J.P."/>
        </authorList>
    </citation>
    <scope>NUCLEOTIDE SEQUENCE [LARGE SCALE GENOMIC DNA]</scope>
    <source>
        <strain evidence="5 6">HFD</strain>
    </source>
</reference>
<evidence type="ECO:0000313" key="6">
    <source>
        <dbReference type="Proteomes" id="UP000323324"/>
    </source>
</evidence>
<keyword evidence="6" id="KW-1185">Reference proteome</keyword>
<dbReference type="AlphaFoldDB" id="A0A8H2LCG4"/>
<comment type="caution">
    <text evidence="5">The sequence shown here is derived from an EMBL/GenBank/DDBJ whole genome shotgun (WGS) entry which is preliminary data.</text>
</comment>
<dbReference type="InterPro" id="IPR026341">
    <property type="entry name" value="T9SS_type_B"/>
</dbReference>
<dbReference type="PANTHER" id="PTHR34819">
    <property type="entry name" value="LARGE CYSTEINE-RICH PERIPLASMIC PROTEIN OMCB"/>
    <property type="match status" value="1"/>
</dbReference>
<feature type="domain" description="DUF11" evidence="3">
    <location>
        <begin position="921"/>
        <end position="1035"/>
    </location>
</feature>
<dbReference type="Proteomes" id="UP000323324">
    <property type="component" value="Unassembled WGS sequence"/>
</dbReference>
<dbReference type="Pfam" id="PF01345">
    <property type="entry name" value="DUF11"/>
    <property type="match status" value="1"/>
</dbReference>
<dbReference type="NCBIfam" id="TIGR04131">
    <property type="entry name" value="Bac_Flav_CTERM"/>
    <property type="match status" value="1"/>
</dbReference>
<feature type="domain" description="DUF7933" evidence="4">
    <location>
        <begin position="789"/>
        <end position="913"/>
    </location>
</feature>
<proteinExistence type="predicted"/>
<gene>
    <name evidence="5" type="ORF">ES676_08015</name>
</gene>
<dbReference type="RefSeq" id="WP_148369805.1">
    <property type="nucleotide sequence ID" value="NZ_VSKM01000007.1"/>
</dbReference>